<dbReference type="Proteomes" id="UP000199233">
    <property type="component" value="Unassembled WGS sequence"/>
</dbReference>
<dbReference type="STRING" id="489703.SAMN04488038_11521"/>
<name>A0A1H9L5G4_9GAMM</name>
<dbReference type="AlphaFoldDB" id="A0A1H9L5G4"/>
<dbReference type="OrthoDB" id="7172943at2"/>
<evidence type="ECO:0000313" key="2">
    <source>
        <dbReference type="EMBL" id="SER06578.1"/>
    </source>
</evidence>
<evidence type="ECO:0000256" key="1">
    <source>
        <dbReference type="SAM" id="SignalP"/>
    </source>
</evidence>
<gene>
    <name evidence="2" type="ORF">SAMN04488038_11521</name>
</gene>
<proteinExistence type="predicted"/>
<dbReference type="NCBIfam" id="NF047637">
    <property type="entry name" value="lipo_CC0125"/>
    <property type="match status" value="1"/>
</dbReference>
<protein>
    <recommendedName>
        <fullName evidence="4">DUF4136 domain-containing protein</fullName>
    </recommendedName>
</protein>
<evidence type="ECO:0000313" key="3">
    <source>
        <dbReference type="Proteomes" id="UP000199233"/>
    </source>
</evidence>
<dbReference type="RefSeq" id="WP_093289000.1">
    <property type="nucleotide sequence ID" value="NZ_FOFS01000015.1"/>
</dbReference>
<evidence type="ECO:0008006" key="4">
    <source>
        <dbReference type="Google" id="ProtNLM"/>
    </source>
</evidence>
<keyword evidence="3" id="KW-1185">Reference proteome</keyword>
<feature type="signal peptide" evidence="1">
    <location>
        <begin position="1"/>
        <end position="21"/>
    </location>
</feature>
<organism evidence="2 3">
    <name type="scientific">Solimonas aquatica</name>
    <dbReference type="NCBI Taxonomy" id="489703"/>
    <lineage>
        <taxon>Bacteria</taxon>
        <taxon>Pseudomonadati</taxon>
        <taxon>Pseudomonadota</taxon>
        <taxon>Gammaproteobacteria</taxon>
        <taxon>Nevskiales</taxon>
        <taxon>Nevskiaceae</taxon>
        <taxon>Solimonas</taxon>
    </lineage>
</organism>
<feature type="chain" id="PRO_5011594230" description="DUF4136 domain-containing protein" evidence="1">
    <location>
        <begin position="22"/>
        <end position="172"/>
    </location>
</feature>
<reference evidence="2 3" key="1">
    <citation type="submission" date="2016-10" db="EMBL/GenBank/DDBJ databases">
        <authorList>
            <person name="de Groot N.N."/>
        </authorList>
    </citation>
    <scope>NUCLEOTIDE SEQUENCE [LARGE SCALE GENOMIC DNA]</scope>
    <source>
        <strain evidence="2 3">DSM 25927</strain>
    </source>
</reference>
<accession>A0A1H9L5G4</accession>
<dbReference type="PROSITE" id="PS51257">
    <property type="entry name" value="PROKAR_LIPOPROTEIN"/>
    <property type="match status" value="1"/>
</dbReference>
<keyword evidence="1" id="KW-0732">Signal</keyword>
<dbReference type="EMBL" id="FOFS01000015">
    <property type="protein sequence ID" value="SER06578.1"/>
    <property type="molecule type" value="Genomic_DNA"/>
</dbReference>
<sequence length="172" mass="17832">MRKRFAPAAGLLLSALLSACAAVTPYQPLHDGYGYSAQLIESNRYRVSFAGSSATPRQTVENYMLYQAAELTLRSGSDYFIIAGGGTQSSGSNAPTLSFGFGGFSFGGHGGVGMGVGTSTGGGQQLQYTASADILVFKGKKPDNNPQAFDAREVKANLEAQIQRPPAAAAAP</sequence>